<evidence type="ECO:0000313" key="4">
    <source>
        <dbReference type="Proteomes" id="UP000063275"/>
    </source>
</evidence>
<dbReference type="AlphaFoldDB" id="A0A0S2ZNP1"/>
<gene>
    <name evidence="3" type="ORF">RN87_08160</name>
</gene>
<dbReference type="PANTHER" id="PTHR43546:SF9">
    <property type="entry name" value="L-ASCORBATE-6-PHOSPHATE LACTONASE ULAG-RELATED"/>
    <property type="match status" value="1"/>
</dbReference>
<dbReference type="InterPro" id="IPR036866">
    <property type="entry name" value="RibonucZ/Hydroxyglut_hydro"/>
</dbReference>
<dbReference type="OrthoDB" id="9805728at2"/>
<evidence type="ECO:0000256" key="1">
    <source>
        <dbReference type="ARBA" id="ARBA00022801"/>
    </source>
</evidence>
<evidence type="ECO:0000313" key="3">
    <source>
        <dbReference type="EMBL" id="ALQ40504.1"/>
    </source>
</evidence>
<dbReference type="EMBL" id="CP013331">
    <property type="protein sequence ID" value="ALQ40504.1"/>
    <property type="molecule type" value="Genomic_DNA"/>
</dbReference>
<name>A0A0S2ZNP1_9FUSO</name>
<accession>A0A0S2ZNP1</accession>
<dbReference type="PANTHER" id="PTHR43546">
    <property type="entry name" value="UPF0173 METAL-DEPENDENT HYDROLASE MJ1163-RELATED"/>
    <property type="match status" value="1"/>
</dbReference>
<dbReference type="RefSeq" id="WP_029494001.1">
    <property type="nucleotide sequence ID" value="NZ_ATKF01000113.1"/>
</dbReference>
<dbReference type="InterPro" id="IPR001279">
    <property type="entry name" value="Metallo-B-lactamas"/>
</dbReference>
<dbReference type="InterPro" id="IPR050114">
    <property type="entry name" value="UPF0173_UPF0282_UlaG_hydrolase"/>
</dbReference>
<dbReference type="GO" id="GO:0016787">
    <property type="term" value="F:hydrolase activity"/>
    <property type="evidence" value="ECO:0007669"/>
    <property type="project" value="UniProtKB-KW"/>
</dbReference>
<organism evidence="3">
    <name type="scientific">Fusobacterium hwasookii ChDC F174</name>
    <dbReference type="NCBI Taxonomy" id="1307442"/>
    <lineage>
        <taxon>Bacteria</taxon>
        <taxon>Fusobacteriati</taxon>
        <taxon>Fusobacteriota</taxon>
        <taxon>Fusobacteriia</taxon>
        <taxon>Fusobacteriales</taxon>
        <taxon>Fusobacteriaceae</taxon>
        <taxon>Fusobacterium</taxon>
    </lineage>
</organism>
<dbReference type="SUPFAM" id="SSF56281">
    <property type="entry name" value="Metallo-hydrolase/oxidoreductase"/>
    <property type="match status" value="1"/>
</dbReference>
<sequence>MGNIKFEHIRNATSKITYKGITFLIDPMLAPKDAYPGFEGTYNNHLRFPLVDLPNLIMEILKDVDAIIVTHTHLDHWDNYAVENIRKDIPIFVQNKKDYNIIKEQGFKDIFILEEEIDFKDIKLIKTGGSHGTVEMYAEDWFTEIAGDAMGIIFQAEGEKTVYFVGDTIWTADVNKALNRFKPEIIVMNTGAARALAFKEPIIMGKEDVEHMVKAMPNFQIVAVHLDSVNHATVTRKDLREFIKAKNIEKNVIVPEDGEIIKF</sequence>
<dbReference type="Gene3D" id="3.60.15.10">
    <property type="entry name" value="Ribonuclease Z/Hydroxyacylglutathione hydrolase-like"/>
    <property type="match status" value="1"/>
</dbReference>
<reference evidence="3 4" key="1">
    <citation type="submission" date="2015-11" db="EMBL/GenBank/DDBJ databases">
        <authorList>
            <person name="Zhang Y."/>
            <person name="Guo Z."/>
        </authorList>
    </citation>
    <scope>NUCLEOTIDE SEQUENCE [LARGE SCALE GENOMIC DNA]</scope>
    <source>
        <strain evidence="3 4">ChDC F174</strain>
    </source>
</reference>
<evidence type="ECO:0000259" key="2">
    <source>
        <dbReference type="Pfam" id="PF12706"/>
    </source>
</evidence>
<protein>
    <recommendedName>
        <fullName evidence="2">Metallo-beta-lactamase domain-containing protein</fullName>
    </recommendedName>
</protein>
<keyword evidence="1" id="KW-0378">Hydrolase</keyword>
<dbReference type="Proteomes" id="UP000063275">
    <property type="component" value="Chromosome"/>
</dbReference>
<proteinExistence type="predicted"/>
<feature type="domain" description="Metallo-beta-lactamase" evidence="2">
    <location>
        <begin position="54"/>
        <end position="225"/>
    </location>
</feature>
<dbReference type="KEGG" id="fhw:RN87_08160"/>
<dbReference type="Pfam" id="PF12706">
    <property type="entry name" value="Lactamase_B_2"/>
    <property type="match status" value="1"/>
</dbReference>